<evidence type="ECO:0000256" key="2">
    <source>
        <dbReference type="SAM" id="SignalP"/>
    </source>
</evidence>
<dbReference type="EMBL" id="JAFJMO010000016">
    <property type="protein sequence ID" value="KAJ8254017.1"/>
    <property type="molecule type" value="Genomic_DNA"/>
</dbReference>
<dbReference type="PANTHER" id="PTHR21463">
    <property type="entry name" value="ANGIOPOIETIN-LIKE PROTEIN 8"/>
    <property type="match status" value="1"/>
</dbReference>
<dbReference type="Proteomes" id="UP001152803">
    <property type="component" value="Unassembled WGS sequence"/>
</dbReference>
<dbReference type="OrthoDB" id="8951891at2759"/>
<feature type="chain" id="PRO_5040420381" evidence="2">
    <location>
        <begin position="20"/>
        <end position="191"/>
    </location>
</feature>
<accession>A0A9Q1HPI8</accession>
<sequence>MRGLLPLLCATLWAIEASGTPVKKKAKVQSKLASVEDVNVLTYGVLQFSDTIHHVYQDTNRRMSRVDTLLQRQEGALEHLQEEVKQAAQKEEEIRKTLSHLQTQTAGLHAQALQMRTTLQDVEKEQVELLNQVTSLDISVDSSAPNITTLKDWALQHSNVLKVLEKWIQHEKQTLEDQDQQLTRIQSLTES</sequence>
<feature type="coiled-coil region" evidence="1">
    <location>
        <begin position="63"/>
        <end position="104"/>
    </location>
</feature>
<evidence type="ECO:0000313" key="4">
    <source>
        <dbReference type="Proteomes" id="UP001152803"/>
    </source>
</evidence>
<dbReference type="GO" id="GO:0019216">
    <property type="term" value="P:regulation of lipid metabolic process"/>
    <property type="evidence" value="ECO:0007669"/>
    <property type="project" value="InterPro"/>
</dbReference>
<protein>
    <submittedName>
        <fullName evidence="3">Uncharacterized protein</fullName>
    </submittedName>
</protein>
<keyword evidence="1" id="KW-0175">Coiled coil</keyword>
<dbReference type="AlphaFoldDB" id="A0A9Q1HPI8"/>
<evidence type="ECO:0000256" key="1">
    <source>
        <dbReference type="SAM" id="Coils"/>
    </source>
</evidence>
<keyword evidence="2" id="KW-0732">Signal</keyword>
<organism evidence="3 4">
    <name type="scientific">Conger conger</name>
    <name type="common">Conger eel</name>
    <name type="synonym">Muraena conger</name>
    <dbReference type="NCBI Taxonomy" id="82655"/>
    <lineage>
        <taxon>Eukaryota</taxon>
        <taxon>Metazoa</taxon>
        <taxon>Chordata</taxon>
        <taxon>Craniata</taxon>
        <taxon>Vertebrata</taxon>
        <taxon>Euteleostomi</taxon>
        <taxon>Actinopterygii</taxon>
        <taxon>Neopterygii</taxon>
        <taxon>Teleostei</taxon>
        <taxon>Anguilliformes</taxon>
        <taxon>Congridae</taxon>
        <taxon>Conger</taxon>
    </lineage>
</organism>
<dbReference type="PANTHER" id="PTHR21463:SF0">
    <property type="entry name" value="ANGIOPOIETIN-LIKE PROTEIN 8"/>
    <property type="match status" value="1"/>
</dbReference>
<proteinExistence type="predicted"/>
<name>A0A9Q1HPI8_CONCO</name>
<comment type="caution">
    <text evidence="3">The sequence shown here is derived from an EMBL/GenBank/DDBJ whole genome shotgun (WGS) entry which is preliminary data.</text>
</comment>
<reference evidence="3" key="1">
    <citation type="journal article" date="2023" name="Science">
        <title>Genome structures resolve the early diversification of teleost fishes.</title>
        <authorList>
            <person name="Parey E."/>
            <person name="Louis A."/>
            <person name="Montfort J."/>
            <person name="Bouchez O."/>
            <person name="Roques C."/>
            <person name="Iampietro C."/>
            <person name="Lluch J."/>
            <person name="Castinel A."/>
            <person name="Donnadieu C."/>
            <person name="Desvignes T."/>
            <person name="Floi Bucao C."/>
            <person name="Jouanno E."/>
            <person name="Wen M."/>
            <person name="Mejri S."/>
            <person name="Dirks R."/>
            <person name="Jansen H."/>
            <person name="Henkel C."/>
            <person name="Chen W.J."/>
            <person name="Zahm M."/>
            <person name="Cabau C."/>
            <person name="Klopp C."/>
            <person name="Thompson A.W."/>
            <person name="Robinson-Rechavi M."/>
            <person name="Braasch I."/>
            <person name="Lecointre G."/>
            <person name="Bobe J."/>
            <person name="Postlethwait J.H."/>
            <person name="Berthelot C."/>
            <person name="Roest Crollius H."/>
            <person name="Guiguen Y."/>
        </authorList>
    </citation>
    <scope>NUCLEOTIDE SEQUENCE</scope>
    <source>
        <strain evidence="3">Concon-B</strain>
    </source>
</reference>
<evidence type="ECO:0000313" key="3">
    <source>
        <dbReference type="EMBL" id="KAJ8254017.1"/>
    </source>
</evidence>
<feature type="signal peptide" evidence="2">
    <location>
        <begin position="1"/>
        <end position="19"/>
    </location>
</feature>
<dbReference type="GO" id="GO:0070328">
    <property type="term" value="P:triglyceride homeostasis"/>
    <property type="evidence" value="ECO:0007669"/>
    <property type="project" value="InterPro"/>
</dbReference>
<dbReference type="InterPro" id="IPR026614">
    <property type="entry name" value="ANGPTL8"/>
</dbReference>
<keyword evidence="4" id="KW-1185">Reference proteome</keyword>
<gene>
    <name evidence="3" type="ORF">COCON_G00206290</name>
</gene>